<dbReference type="SUPFAM" id="SSF51905">
    <property type="entry name" value="FAD/NAD(P)-binding domain"/>
    <property type="match status" value="1"/>
</dbReference>
<evidence type="ECO:0000256" key="2">
    <source>
        <dbReference type="ARBA" id="ARBA00022630"/>
    </source>
</evidence>
<dbReference type="GO" id="GO:0016491">
    <property type="term" value="F:oxidoreductase activity"/>
    <property type="evidence" value="ECO:0007669"/>
    <property type="project" value="UniProtKB-KW"/>
</dbReference>
<dbReference type="InterPro" id="IPR023753">
    <property type="entry name" value="FAD/NAD-binding_dom"/>
</dbReference>
<dbReference type="OrthoDB" id="10260355at2759"/>
<dbReference type="PRINTS" id="PR00368">
    <property type="entry name" value="FADPNR"/>
</dbReference>
<dbReference type="AlphaFoldDB" id="A0A6A6DLI9"/>
<name>A0A6A6DLI9_9PEZI</name>
<keyword evidence="3" id="KW-0560">Oxidoreductase</keyword>
<evidence type="ECO:0000256" key="1">
    <source>
        <dbReference type="ARBA" id="ARBA00009333"/>
    </source>
</evidence>
<reference evidence="5" key="1">
    <citation type="journal article" date="2020" name="Stud. Mycol.">
        <title>101 Dothideomycetes genomes: a test case for predicting lifestyles and emergence of pathogens.</title>
        <authorList>
            <person name="Haridas S."/>
            <person name="Albert R."/>
            <person name="Binder M."/>
            <person name="Bloem J."/>
            <person name="Labutti K."/>
            <person name="Salamov A."/>
            <person name="Andreopoulos B."/>
            <person name="Baker S."/>
            <person name="Barry K."/>
            <person name="Bills G."/>
            <person name="Bluhm B."/>
            <person name="Cannon C."/>
            <person name="Castanera R."/>
            <person name="Culley D."/>
            <person name="Daum C."/>
            <person name="Ezra D."/>
            <person name="Gonzalez J."/>
            <person name="Henrissat B."/>
            <person name="Kuo A."/>
            <person name="Liang C."/>
            <person name="Lipzen A."/>
            <person name="Lutzoni F."/>
            <person name="Magnuson J."/>
            <person name="Mondo S."/>
            <person name="Nolan M."/>
            <person name="Ohm R."/>
            <person name="Pangilinan J."/>
            <person name="Park H.-J."/>
            <person name="Ramirez L."/>
            <person name="Alfaro M."/>
            <person name="Sun H."/>
            <person name="Tritt A."/>
            <person name="Yoshinaga Y."/>
            <person name="Zwiers L.-H."/>
            <person name="Turgeon B."/>
            <person name="Goodwin S."/>
            <person name="Spatafora J."/>
            <person name="Crous P."/>
            <person name="Grigoriev I."/>
        </authorList>
    </citation>
    <scope>NUCLEOTIDE SEQUENCE</scope>
    <source>
        <strain evidence="5">CBS 207.26</strain>
    </source>
</reference>
<dbReference type="EMBL" id="ML994668">
    <property type="protein sequence ID" value="KAF2179242.1"/>
    <property type="molecule type" value="Genomic_DNA"/>
</dbReference>
<protein>
    <submittedName>
        <fullName evidence="5">FAD/NAD(P)-binding domain-containing protein</fullName>
    </submittedName>
</protein>
<sequence length="331" mass="35942">MSHSSITDALIIGGSHAGLSAALTLYRALHTSIIIDSHKPRNWVNTPTHLTTGSDFLAPEDMREQARAELKRHGYTTFVDAKVEKLEKVSMGADGSPQVFKATDSNGKEWVARKIVLATGAEDEFPAIEGYRECFGQRIFPCMFQFGYEQRGSERAGLLAVDELANAYFATALAEDGHKFAQNMTIYTNGAPDLANEIRQSLKTPDIVVDDRKISRLRPGSATLSETIVEFEGEEEPVAEAFIVHRPRNHVDGTLLKQLGVEMAPMGGVKVTPPFNKTSVEGVYAAGDCASMKKIIPEAMAMGAYVGCGIARELPRRITGNSIQGIVNGQA</sequence>
<feature type="domain" description="FAD/NAD(P)-binding" evidence="4">
    <location>
        <begin position="8"/>
        <end position="135"/>
    </location>
</feature>
<accession>A0A6A6DLI9</accession>
<comment type="similarity">
    <text evidence="1">Belongs to the class-II pyridine nucleotide-disulfide oxidoreductase family.</text>
</comment>
<evidence type="ECO:0000313" key="6">
    <source>
        <dbReference type="Proteomes" id="UP000800200"/>
    </source>
</evidence>
<proteinExistence type="inferred from homology"/>
<gene>
    <name evidence="5" type="ORF">K469DRAFT_716508</name>
</gene>
<organism evidence="5 6">
    <name type="scientific">Zopfia rhizophila CBS 207.26</name>
    <dbReference type="NCBI Taxonomy" id="1314779"/>
    <lineage>
        <taxon>Eukaryota</taxon>
        <taxon>Fungi</taxon>
        <taxon>Dikarya</taxon>
        <taxon>Ascomycota</taxon>
        <taxon>Pezizomycotina</taxon>
        <taxon>Dothideomycetes</taxon>
        <taxon>Dothideomycetes incertae sedis</taxon>
        <taxon>Zopfiaceae</taxon>
        <taxon>Zopfia</taxon>
    </lineage>
</organism>
<dbReference type="GO" id="GO:0097237">
    <property type="term" value="P:cellular response to toxic substance"/>
    <property type="evidence" value="ECO:0007669"/>
    <property type="project" value="UniProtKB-ARBA"/>
</dbReference>
<dbReference type="PANTHER" id="PTHR48105">
    <property type="entry name" value="THIOREDOXIN REDUCTASE 1-RELATED-RELATED"/>
    <property type="match status" value="1"/>
</dbReference>
<keyword evidence="6" id="KW-1185">Reference proteome</keyword>
<evidence type="ECO:0000256" key="3">
    <source>
        <dbReference type="ARBA" id="ARBA00023002"/>
    </source>
</evidence>
<evidence type="ECO:0000259" key="4">
    <source>
        <dbReference type="Pfam" id="PF07992"/>
    </source>
</evidence>
<keyword evidence="2" id="KW-0285">Flavoprotein</keyword>
<evidence type="ECO:0000313" key="5">
    <source>
        <dbReference type="EMBL" id="KAF2179242.1"/>
    </source>
</evidence>
<dbReference type="Proteomes" id="UP000800200">
    <property type="component" value="Unassembled WGS sequence"/>
</dbReference>
<dbReference type="Gene3D" id="3.50.50.60">
    <property type="entry name" value="FAD/NAD(P)-binding domain"/>
    <property type="match status" value="2"/>
</dbReference>
<dbReference type="PRINTS" id="PR00469">
    <property type="entry name" value="PNDRDTASEII"/>
</dbReference>
<feature type="domain" description="FAD/NAD(P)-binding" evidence="4">
    <location>
        <begin position="254"/>
        <end position="303"/>
    </location>
</feature>
<dbReference type="InterPro" id="IPR050097">
    <property type="entry name" value="Ferredoxin-NADP_redctase_2"/>
</dbReference>
<dbReference type="Pfam" id="PF07992">
    <property type="entry name" value="Pyr_redox_2"/>
    <property type="match status" value="2"/>
</dbReference>
<dbReference type="InterPro" id="IPR036188">
    <property type="entry name" value="FAD/NAD-bd_sf"/>
</dbReference>